<comment type="cofactor">
    <cofactor evidence="1 2">
        <name>Zn(2+)</name>
        <dbReference type="ChEBI" id="CHEBI:29105"/>
    </cofactor>
    <text evidence="1 2">Binds 1 zinc ion per subunit.</text>
</comment>
<dbReference type="InterPro" id="IPR034035">
    <property type="entry name" value="Astacin-like_dom"/>
</dbReference>
<evidence type="ECO:0000256" key="1">
    <source>
        <dbReference type="PROSITE-ProRule" id="PRU01211"/>
    </source>
</evidence>
<keyword evidence="1 2" id="KW-0479">Metal-binding</keyword>
<protein>
    <recommendedName>
        <fullName evidence="2">Metalloendopeptidase</fullName>
        <ecNumber evidence="2">3.4.24.-</ecNumber>
    </recommendedName>
</protein>
<dbReference type="GO" id="GO:0004222">
    <property type="term" value="F:metalloendopeptidase activity"/>
    <property type="evidence" value="ECO:0007669"/>
    <property type="project" value="UniProtKB-UniRule"/>
</dbReference>
<keyword evidence="1 2" id="KW-0862">Zinc</keyword>
<feature type="signal peptide" evidence="2">
    <location>
        <begin position="1"/>
        <end position="18"/>
    </location>
</feature>
<dbReference type="SUPFAM" id="SSF55486">
    <property type="entry name" value="Metalloproteases ('zincins'), catalytic domain"/>
    <property type="match status" value="1"/>
</dbReference>
<dbReference type="RefSeq" id="XP_016931428.3">
    <property type="nucleotide sequence ID" value="XM_017075939.4"/>
</dbReference>
<evidence type="ECO:0000313" key="5">
    <source>
        <dbReference type="RefSeq" id="XP_016931428.3"/>
    </source>
</evidence>
<dbReference type="SMART" id="SM00235">
    <property type="entry name" value="ZnMc"/>
    <property type="match status" value="1"/>
</dbReference>
<dbReference type="InterPro" id="IPR001506">
    <property type="entry name" value="Peptidase_M12A"/>
</dbReference>
<sequence>MFLLALALIFLSDRVVFGKPFMDPELLPEYFQGDIIGEPFRSRNGMTNEIYRWPNGIVHYIIKENHFSGSHYLEILKAMSIIEANSCIVFKPATKKERFKAVIIKSNGMGCNSYYLGFRNRTQVVNLQTYPLGEGCFRIGSIIHELLHVLGFEHQHVAQNRDEFVKIQWNNINPEYNINFLNTDTTTQWHDFGEEYDYESLMHYLPTAFSKNGQPTILALKEGAVNMGQRHYLSEKDIRKLNKMYKCPGYDQEASIQKIILI</sequence>
<dbReference type="PANTHER" id="PTHR10127:SF814">
    <property type="entry name" value="MEPRIN A SUBUNIT BETA"/>
    <property type="match status" value="1"/>
</dbReference>
<keyword evidence="4" id="KW-1185">Reference proteome</keyword>
<dbReference type="EC" id="3.4.24.-" evidence="2"/>
<evidence type="ECO:0000313" key="4">
    <source>
        <dbReference type="Proteomes" id="UP001652628"/>
    </source>
</evidence>
<gene>
    <name evidence="5" type="primary">Semp1</name>
</gene>
<dbReference type="Gene3D" id="3.40.390.10">
    <property type="entry name" value="Collagenase (Catalytic Domain)"/>
    <property type="match status" value="1"/>
</dbReference>
<name>A0AB39ZAH4_DROSZ</name>
<reference evidence="5" key="2">
    <citation type="submission" date="2025-08" db="UniProtKB">
        <authorList>
            <consortium name="RefSeq"/>
        </authorList>
    </citation>
    <scope>IDENTIFICATION</scope>
</reference>
<dbReference type="InterPro" id="IPR006026">
    <property type="entry name" value="Peptidase_Metallo"/>
</dbReference>
<keyword evidence="2" id="KW-0732">Signal</keyword>
<evidence type="ECO:0000259" key="3">
    <source>
        <dbReference type="PROSITE" id="PS51864"/>
    </source>
</evidence>
<evidence type="ECO:0000256" key="2">
    <source>
        <dbReference type="RuleBase" id="RU361183"/>
    </source>
</evidence>
<feature type="domain" description="Peptidase M12A" evidence="3">
    <location>
        <begin position="44"/>
        <end position="248"/>
    </location>
</feature>
<dbReference type="Proteomes" id="UP001652628">
    <property type="component" value="Chromosome 2L"/>
</dbReference>
<dbReference type="InterPro" id="IPR024079">
    <property type="entry name" value="MetalloPept_cat_dom_sf"/>
</dbReference>
<feature type="active site" evidence="1">
    <location>
        <position position="145"/>
    </location>
</feature>
<dbReference type="Pfam" id="PF01400">
    <property type="entry name" value="Astacin"/>
    <property type="match status" value="1"/>
</dbReference>
<organism evidence="4 5">
    <name type="scientific">Drosophila suzukii</name>
    <name type="common">Spotted-wing drosophila fruit fly</name>
    <dbReference type="NCBI Taxonomy" id="28584"/>
    <lineage>
        <taxon>Eukaryota</taxon>
        <taxon>Metazoa</taxon>
        <taxon>Ecdysozoa</taxon>
        <taxon>Arthropoda</taxon>
        <taxon>Hexapoda</taxon>
        <taxon>Insecta</taxon>
        <taxon>Pterygota</taxon>
        <taxon>Neoptera</taxon>
        <taxon>Endopterygota</taxon>
        <taxon>Diptera</taxon>
        <taxon>Brachycera</taxon>
        <taxon>Muscomorpha</taxon>
        <taxon>Ephydroidea</taxon>
        <taxon>Drosophilidae</taxon>
        <taxon>Drosophila</taxon>
        <taxon>Sophophora</taxon>
    </lineage>
</organism>
<dbReference type="PANTHER" id="PTHR10127">
    <property type="entry name" value="DISCOIDIN, CUB, EGF, LAMININ , AND ZINC METALLOPROTEASE DOMAIN CONTAINING"/>
    <property type="match status" value="1"/>
</dbReference>
<proteinExistence type="predicted"/>
<feature type="binding site" evidence="1">
    <location>
        <position position="144"/>
    </location>
    <ligand>
        <name>Zn(2+)</name>
        <dbReference type="ChEBI" id="CHEBI:29105"/>
        <note>catalytic</note>
    </ligand>
</feature>
<feature type="binding site" evidence="1">
    <location>
        <position position="148"/>
    </location>
    <ligand>
        <name>Zn(2+)</name>
        <dbReference type="ChEBI" id="CHEBI:29105"/>
        <note>catalytic</note>
    </ligand>
</feature>
<dbReference type="GO" id="GO:0008270">
    <property type="term" value="F:zinc ion binding"/>
    <property type="evidence" value="ECO:0007669"/>
    <property type="project" value="UniProtKB-UniRule"/>
</dbReference>
<reference evidence="4" key="1">
    <citation type="submission" date="2025-05" db="UniProtKB">
        <authorList>
            <consortium name="RefSeq"/>
        </authorList>
    </citation>
    <scope>NUCLEOTIDE SEQUENCE [LARGE SCALE GENOMIC DNA]</scope>
</reference>
<feature type="binding site" evidence="1">
    <location>
        <position position="154"/>
    </location>
    <ligand>
        <name>Zn(2+)</name>
        <dbReference type="ChEBI" id="CHEBI:29105"/>
        <note>catalytic</note>
    </ligand>
</feature>
<accession>A0AB39ZAH4</accession>
<comment type="caution">
    <text evidence="1">Lacks conserved residue(s) required for the propagation of feature annotation.</text>
</comment>
<dbReference type="GeneID" id="108010928"/>
<dbReference type="GO" id="GO:0006508">
    <property type="term" value="P:proteolysis"/>
    <property type="evidence" value="ECO:0007669"/>
    <property type="project" value="UniProtKB-KW"/>
</dbReference>
<feature type="chain" id="PRO_5044990293" description="Metalloendopeptidase" evidence="2">
    <location>
        <begin position="19"/>
        <end position="262"/>
    </location>
</feature>
<dbReference type="CDD" id="cd04280">
    <property type="entry name" value="ZnMc_astacin_like"/>
    <property type="match status" value="1"/>
</dbReference>
<keyword evidence="1 2" id="KW-0645">Protease</keyword>
<keyword evidence="1 2" id="KW-0378">Hydrolase</keyword>
<dbReference type="PRINTS" id="PR00480">
    <property type="entry name" value="ASTACIN"/>
</dbReference>
<dbReference type="AlphaFoldDB" id="A0AB39ZAH4"/>
<keyword evidence="1 2" id="KW-0482">Metalloprotease</keyword>
<dbReference type="PROSITE" id="PS51864">
    <property type="entry name" value="ASTACIN"/>
    <property type="match status" value="1"/>
</dbReference>